<dbReference type="InterPro" id="IPR046357">
    <property type="entry name" value="PPIase_dom_sf"/>
</dbReference>
<reference evidence="16 17" key="1">
    <citation type="submission" date="2015-07" db="EMBL/GenBank/DDBJ databases">
        <authorList>
            <person name="Noorani M."/>
        </authorList>
    </citation>
    <scope>NUCLEOTIDE SEQUENCE [LARGE SCALE GENOMIC DNA]</scope>
    <source>
        <strain evidence="16 17">CECT 5088</strain>
    </source>
</reference>
<dbReference type="PANTHER" id="PTHR47529">
    <property type="entry name" value="PEPTIDYL-PROLYL CIS-TRANS ISOMERASE D"/>
    <property type="match status" value="1"/>
</dbReference>
<dbReference type="AlphaFoldDB" id="A0A0M6XQI5"/>
<evidence type="ECO:0000256" key="2">
    <source>
        <dbReference type="ARBA" id="ARBA00018370"/>
    </source>
</evidence>
<dbReference type="STRING" id="282197.SAMN04488517_103489"/>
<keyword evidence="8" id="KW-0143">Chaperone</keyword>
<dbReference type="InterPro" id="IPR052029">
    <property type="entry name" value="PpiD_chaperone"/>
</dbReference>
<gene>
    <name evidence="16" type="primary">ppiD</name>
    <name evidence="16" type="ORF">JAN5088_01629</name>
</gene>
<dbReference type="RefSeq" id="WP_055682313.1">
    <property type="nucleotide sequence ID" value="NZ_CXPG01000016.1"/>
</dbReference>
<dbReference type="OrthoDB" id="9768393at2"/>
<feature type="domain" description="PpiC" evidence="15">
    <location>
        <begin position="246"/>
        <end position="366"/>
    </location>
</feature>
<evidence type="ECO:0000256" key="7">
    <source>
        <dbReference type="ARBA" id="ARBA00023136"/>
    </source>
</evidence>
<keyword evidence="5 14" id="KW-0812">Transmembrane</keyword>
<evidence type="ECO:0000256" key="9">
    <source>
        <dbReference type="ARBA" id="ARBA00030642"/>
    </source>
</evidence>
<feature type="transmembrane region" description="Helical" evidence="14">
    <location>
        <begin position="12"/>
        <end position="33"/>
    </location>
</feature>
<evidence type="ECO:0000256" key="1">
    <source>
        <dbReference type="ARBA" id="ARBA00004382"/>
    </source>
</evidence>
<dbReference type="EMBL" id="CXPG01000016">
    <property type="protein sequence ID" value="CTQ32857.1"/>
    <property type="molecule type" value="Genomic_DNA"/>
</dbReference>
<organism evidence="16 17">
    <name type="scientific">Jannaschia rubra</name>
    <dbReference type="NCBI Taxonomy" id="282197"/>
    <lineage>
        <taxon>Bacteria</taxon>
        <taxon>Pseudomonadati</taxon>
        <taxon>Pseudomonadota</taxon>
        <taxon>Alphaproteobacteria</taxon>
        <taxon>Rhodobacterales</taxon>
        <taxon>Roseobacteraceae</taxon>
        <taxon>Jannaschia</taxon>
    </lineage>
</organism>
<evidence type="ECO:0000256" key="13">
    <source>
        <dbReference type="ARBA" id="ARBA00042775"/>
    </source>
</evidence>
<dbReference type="GO" id="GO:0005886">
    <property type="term" value="C:plasma membrane"/>
    <property type="evidence" value="ECO:0007669"/>
    <property type="project" value="UniProtKB-SubCell"/>
</dbReference>
<dbReference type="SUPFAM" id="SSF109998">
    <property type="entry name" value="Triger factor/SurA peptide-binding domain-like"/>
    <property type="match status" value="1"/>
</dbReference>
<dbReference type="Pfam" id="PF13145">
    <property type="entry name" value="Rotamase_2"/>
    <property type="match status" value="1"/>
</dbReference>
<evidence type="ECO:0000256" key="8">
    <source>
        <dbReference type="ARBA" id="ARBA00023186"/>
    </source>
</evidence>
<keyword evidence="6 14" id="KW-1133">Transmembrane helix</keyword>
<comment type="similarity">
    <text evidence="11">Belongs to the PpiD chaperone family.</text>
</comment>
<dbReference type="GO" id="GO:0003755">
    <property type="term" value="F:peptidyl-prolyl cis-trans isomerase activity"/>
    <property type="evidence" value="ECO:0007669"/>
    <property type="project" value="InterPro"/>
</dbReference>
<evidence type="ECO:0000256" key="14">
    <source>
        <dbReference type="SAM" id="Phobius"/>
    </source>
</evidence>
<keyword evidence="17" id="KW-1185">Reference proteome</keyword>
<evidence type="ECO:0000313" key="17">
    <source>
        <dbReference type="Proteomes" id="UP000048908"/>
    </source>
</evidence>
<evidence type="ECO:0000256" key="12">
    <source>
        <dbReference type="ARBA" id="ARBA00040743"/>
    </source>
</evidence>
<evidence type="ECO:0000256" key="3">
    <source>
        <dbReference type="ARBA" id="ARBA00022475"/>
    </source>
</evidence>
<evidence type="ECO:0000313" key="16">
    <source>
        <dbReference type="EMBL" id="CTQ32857.1"/>
    </source>
</evidence>
<evidence type="ECO:0000256" key="5">
    <source>
        <dbReference type="ARBA" id="ARBA00022692"/>
    </source>
</evidence>
<name>A0A0M6XQI5_9RHOB</name>
<keyword evidence="7 14" id="KW-0472">Membrane</keyword>
<dbReference type="SUPFAM" id="SSF54534">
    <property type="entry name" value="FKBP-like"/>
    <property type="match status" value="1"/>
</dbReference>
<comment type="subcellular location">
    <subcellularLocation>
        <location evidence="1">Cell inner membrane</location>
        <topology evidence="1">Single-pass type II membrane protein</topology>
        <orientation evidence="1">Periplasmic side</orientation>
    </subcellularLocation>
</comment>
<evidence type="ECO:0000256" key="6">
    <source>
        <dbReference type="ARBA" id="ARBA00022989"/>
    </source>
</evidence>
<dbReference type="Gene3D" id="1.10.4030.10">
    <property type="entry name" value="Porin chaperone SurA, peptide-binding domain"/>
    <property type="match status" value="1"/>
</dbReference>
<protein>
    <recommendedName>
        <fullName evidence="2">Parvulin-like PPIase</fullName>
    </recommendedName>
    <alternativeName>
        <fullName evidence="9">Peptidyl-prolyl cis-trans isomerase plp</fullName>
    </alternativeName>
    <alternativeName>
        <fullName evidence="12">Periplasmic chaperone PpiD</fullName>
    </alternativeName>
    <alternativeName>
        <fullName evidence="13">Periplasmic folding chaperone</fullName>
    </alternativeName>
    <alternativeName>
        <fullName evidence="10">Rotamase plp</fullName>
    </alternativeName>
</protein>
<keyword evidence="16" id="KW-0413">Isomerase</keyword>
<dbReference type="Pfam" id="PF13624">
    <property type="entry name" value="SurA_N_3"/>
    <property type="match status" value="1"/>
</dbReference>
<keyword evidence="4" id="KW-0997">Cell inner membrane</keyword>
<dbReference type="InterPro" id="IPR000297">
    <property type="entry name" value="PPIase_PpiC"/>
</dbReference>
<accession>A0A0M6XQI5</accession>
<evidence type="ECO:0000259" key="15">
    <source>
        <dbReference type="Pfam" id="PF13145"/>
    </source>
</evidence>
<evidence type="ECO:0000256" key="10">
    <source>
        <dbReference type="ARBA" id="ARBA00031484"/>
    </source>
</evidence>
<evidence type="ECO:0000256" key="4">
    <source>
        <dbReference type="ARBA" id="ARBA00022519"/>
    </source>
</evidence>
<sequence length="619" mass="66235">MAGERGKKKTNILVWIVLGLLILALGGFGATGFGRSVSTVATVGDREITAQQYFDALRNEQARLQEQTGQTIPMQQMALFGIDRQVMERLLAGTALAAEADRIGLSAGDAQVARRIRETPAFGGIDGTFDRDYYARALQNAGLDEARYEQTVREDVAREILQAAVVGGVAVPDAYADRMAAWIAETRDVTLATVTVPDLPGGPTAPSEIDLTAFYDANPELFETPERRTITYAWVTPDMIAAGIEVDEGALRDLYEERATEFRQPARVLAERLAFADMEAAEAARAAIEAGETTFDALVTDRGLTLDDVDQGEVARSDVDDAVADALFALDQPGIAGPVETPLGPALYRVNAILDPTEVPFDDVRDDLAIEFSADAARRRIDAGRDGIDDLLAGGATLEELAGETDMEVATFDWDPTGTAEAVGIAAYQEFREVARAAEEGDFPELASLSDGGLFAVRLDGVTPPTVPPFEEVRGAVETAWQTDTLRRRLTERAEELARDPSADIAVTPEVLTGIARDAVLENTPPALIDRIFEAEPGEVLAVEGDDTRAYVVRLDAINAADLTAGDGARLRDAVVERTRGELVGDLFESYGQAIQGDLGFTVDSQAVQGVQAQLGGAG</sequence>
<dbReference type="Gene3D" id="3.10.50.40">
    <property type="match status" value="1"/>
</dbReference>
<dbReference type="Proteomes" id="UP000048908">
    <property type="component" value="Unassembled WGS sequence"/>
</dbReference>
<keyword evidence="3" id="KW-1003">Cell membrane</keyword>
<dbReference type="PANTHER" id="PTHR47529:SF1">
    <property type="entry name" value="PERIPLASMIC CHAPERONE PPID"/>
    <property type="match status" value="1"/>
</dbReference>
<evidence type="ECO:0000256" key="11">
    <source>
        <dbReference type="ARBA" id="ARBA00038408"/>
    </source>
</evidence>
<dbReference type="InterPro" id="IPR027304">
    <property type="entry name" value="Trigger_fact/SurA_dom_sf"/>
</dbReference>
<proteinExistence type="inferred from homology"/>